<dbReference type="OrthoDB" id="5811819at2759"/>
<protein>
    <submittedName>
        <fullName evidence="1">Uncharacterized protein</fullName>
    </submittedName>
</protein>
<name>A0A016SPI2_9BILA</name>
<proteinExistence type="predicted"/>
<accession>A0A016SPI2</accession>
<dbReference type="AlphaFoldDB" id="A0A016SPI2"/>
<dbReference type="EMBL" id="JARK01001532">
    <property type="protein sequence ID" value="EYB92272.1"/>
    <property type="molecule type" value="Genomic_DNA"/>
</dbReference>
<sequence>MVRVETLAARFSIAANPQQSLLKVRQFEQSRGGWQQVGTVAASVSTRTITPFVLRSCRSVIRVRNGI</sequence>
<keyword evidence="2" id="KW-1185">Reference proteome</keyword>
<evidence type="ECO:0000313" key="1">
    <source>
        <dbReference type="EMBL" id="EYB92272.1"/>
    </source>
</evidence>
<gene>
    <name evidence="1" type="primary">Acey_s0196.g1544</name>
    <name evidence="1" type="ORF">Y032_0196g1544</name>
</gene>
<dbReference type="Proteomes" id="UP000024635">
    <property type="component" value="Unassembled WGS sequence"/>
</dbReference>
<comment type="caution">
    <text evidence="1">The sequence shown here is derived from an EMBL/GenBank/DDBJ whole genome shotgun (WGS) entry which is preliminary data.</text>
</comment>
<organism evidence="1 2">
    <name type="scientific">Ancylostoma ceylanicum</name>
    <dbReference type="NCBI Taxonomy" id="53326"/>
    <lineage>
        <taxon>Eukaryota</taxon>
        <taxon>Metazoa</taxon>
        <taxon>Ecdysozoa</taxon>
        <taxon>Nematoda</taxon>
        <taxon>Chromadorea</taxon>
        <taxon>Rhabditida</taxon>
        <taxon>Rhabditina</taxon>
        <taxon>Rhabditomorpha</taxon>
        <taxon>Strongyloidea</taxon>
        <taxon>Ancylostomatidae</taxon>
        <taxon>Ancylostomatinae</taxon>
        <taxon>Ancylostoma</taxon>
    </lineage>
</organism>
<evidence type="ECO:0000313" key="2">
    <source>
        <dbReference type="Proteomes" id="UP000024635"/>
    </source>
</evidence>
<reference evidence="2" key="1">
    <citation type="journal article" date="2015" name="Nat. Genet.">
        <title>The genome and transcriptome of the zoonotic hookworm Ancylostoma ceylanicum identify infection-specific gene families.</title>
        <authorList>
            <person name="Schwarz E.M."/>
            <person name="Hu Y."/>
            <person name="Antoshechkin I."/>
            <person name="Miller M.M."/>
            <person name="Sternberg P.W."/>
            <person name="Aroian R.V."/>
        </authorList>
    </citation>
    <scope>NUCLEOTIDE SEQUENCE</scope>
    <source>
        <strain evidence="2">HY135</strain>
    </source>
</reference>